<comment type="caution">
    <text evidence="3">The sequence shown here is derived from an EMBL/GenBank/DDBJ whole genome shotgun (WGS) entry which is preliminary data.</text>
</comment>
<dbReference type="Gene3D" id="3.40.50.2300">
    <property type="match status" value="1"/>
</dbReference>
<name>A0A512N7K4_9HYPH</name>
<evidence type="ECO:0000259" key="2">
    <source>
        <dbReference type="PROSITE" id="PS50110"/>
    </source>
</evidence>
<feature type="domain" description="Response regulatory" evidence="2">
    <location>
        <begin position="8"/>
        <end position="118"/>
    </location>
</feature>
<dbReference type="RefSeq" id="WP_147149016.1">
    <property type="nucleotide sequence ID" value="NZ_BKAJ01000033.1"/>
</dbReference>
<dbReference type="SUPFAM" id="SSF52172">
    <property type="entry name" value="CheY-like"/>
    <property type="match status" value="1"/>
</dbReference>
<keyword evidence="4" id="KW-1185">Reference proteome</keyword>
<dbReference type="Pfam" id="PF00072">
    <property type="entry name" value="Response_reg"/>
    <property type="match status" value="1"/>
</dbReference>
<dbReference type="GO" id="GO:0000160">
    <property type="term" value="P:phosphorelay signal transduction system"/>
    <property type="evidence" value="ECO:0007669"/>
    <property type="project" value="InterPro"/>
</dbReference>
<keyword evidence="1" id="KW-0597">Phosphoprotein</keyword>
<gene>
    <name evidence="3" type="ORF">RSO01_21330</name>
</gene>
<dbReference type="Proteomes" id="UP000321058">
    <property type="component" value="Unassembled WGS sequence"/>
</dbReference>
<dbReference type="EMBL" id="BKAJ01000033">
    <property type="protein sequence ID" value="GEP54967.1"/>
    <property type="molecule type" value="Genomic_DNA"/>
</dbReference>
<protein>
    <submittedName>
        <fullName evidence="3">Response regulator</fullName>
    </submittedName>
</protein>
<dbReference type="InterPro" id="IPR001789">
    <property type="entry name" value="Sig_transdc_resp-reg_receiver"/>
</dbReference>
<dbReference type="AlphaFoldDB" id="A0A512N7K4"/>
<evidence type="ECO:0000313" key="3">
    <source>
        <dbReference type="EMBL" id="GEP54967.1"/>
    </source>
</evidence>
<accession>A0A512N7K4</accession>
<dbReference type="SMART" id="SM00448">
    <property type="entry name" value="REC"/>
    <property type="match status" value="1"/>
</dbReference>
<feature type="modified residue" description="4-aspartylphosphate" evidence="1">
    <location>
        <position position="58"/>
    </location>
</feature>
<reference evidence="3 4" key="1">
    <citation type="submission" date="2019-07" db="EMBL/GenBank/DDBJ databases">
        <title>Whole genome shotgun sequence of Reyranella soli NBRC 108950.</title>
        <authorList>
            <person name="Hosoyama A."/>
            <person name="Uohara A."/>
            <person name="Ohji S."/>
            <person name="Ichikawa N."/>
        </authorList>
    </citation>
    <scope>NUCLEOTIDE SEQUENCE [LARGE SCALE GENOMIC DNA]</scope>
    <source>
        <strain evidence="3 4">NBRC 108950</strain>
    </source>
</reference>
<evidence type="ECO:0000256" key="1">
    <source>
        <dbReference type="PROSITE-ProRule" id="PRU00169"/>
    </source>
</evidence>
<organism evidence="3 4">
    <name type="scientific">Reyranella soli</name>
    <dbReference type="NCBI Taxonomy" id="1230389"/>
    <lineage>
        <taxon>Bacteria</taxon>
        <taxon>Pseudomonadati</taxon>
        <taxon>Pseudomonadota</taxon>
        <taxon>Alphaproteobacteria</taxon>
        <taxon>Hyphomicrobiales</taxon>
        <taxon>Reyranellaceae</taxon>
        <taxon>Reyranella</taxon>
    </lineage>
</organism>
<proteinExistence type="predicted"/>
<dbReference type="PROSITE" id="PS50110">
    <property type="entry name" value="RESPONSE_REGULATORY"/>
    <property type="match status" value="1"/>
</dbReference>
<dbReference type="OrthoDB" id="582170at2"/>
<evidence type="ECO:0000313" key="4">
    <source>
        <dbReference type="Proteomes" id="UP000321058"/>
    </source>
</evidence>
<dbReference type="InterPro" id="IPR011006">
    <property type="entry name" value="CheY-like_superfamily"/>
</dbReference>
<sequence>MSDARPLKVLVVEDESLVALDIENMLEEMGCTVVASVPRLVKALDLAARLDLDLAVLDINLAGEVVYPLAFRLAERGIPFVFSTGYSTADLPIELRDRPILRKPVMPANLKRAVAQARTGIRSMN</sequence>